<organism evidence="1 2">
    <name type="scientific">Acidocella aromatica</name>
    <dbReference type="NCBI Taxonomy" id="1303579"/>
    <lineage>
        <taxon>Bacteria</taxon>
        <taxon>Pseudomonadati</taxon>
        <taxon>Pseudomonadota</taxon>
        <taxon>Alphaproteobacteria</taxon>
        <taxon>Acetobacterales</taxon>
        <taxon>Acidocellaceae</taxon>
        <taxon>Acidocella</taxon>
    </lineage>
</organism>
<dbReference type="AlphaFoldDB" id="A0A840V812"/>
<dbReference type="RefSeq" id="WP_183264873.1">
    <property type="nucleotide sequence ID" value="NZ_JACHFJ010000001.1"/>
</dbReference>
<keyword evidence="2" id="KW-1185">Reference proteome</keyword>
<proteinExistence type="predicted"/>
<sequence length="128" mass="14612">MQHFKFRWRYNAQSLQGIISYPENRTHLIKTLIEDFQGELLHFYTTMGEFHSFCIAKFPDSISAWACALASQATEGFDIYEVEPLLTNEEGKAAMEMEKNTHSAYFIYRSAIHPPATPGSDTESSPLL</sequence>
<comment type="caution">
    <text evidence="1">The sequence shown here is derived from an EMBL/GenBank/DDBJ whole genome shotgun (WGS) entry which is preliminary data.</text>
</comment>
<gene>
    <name evidence="1" type="ORF">HNP71_000077</name>
</gene>
<protein>
    <submittedName>
        <fullName evidence="1">Uncharacterized protein with GYD domain</fullName>
    </submittedName>
</protein>
<name>A0A840V812_9PROT</name>
<accession>A0A840V812</accession>
<reference evidence="1 2" key="1">
    <citation type="submission" date="2020-08" db="EMBL/GenBank/DDBJ databases">
        <title>Genomic Encyclopedia of Type Strains, Phase IV (KMG-IV): sequencing the most valuable type-strain genomes for metagenomic binning, comparative biology and taxonomic classification.</title>
        <authorList>
            <person name="Goeker M."/>
        </authorList>
    </citation>
    <scope>NUCLEOTIDE SEQUENCE [LARGE SCALE GENOMIC DNA]</scope>
    <source>
        <strain evidence="1 2">DSM 27026</strain>
    </source>
</reference>
<dbReference type="EMBL" id="JACHFJ010000001">
    <property type="protein sequence ID" value="MBB5371853.1"/>
    <property type="molecule type" value="Genomic_DNA"/>
</dbReference>
<dbReference type="Proteomes" id="UP000553706">
    <property type="component" value="Unassembled WGS sequence"/>
</dbReference>
<evidence type="ECO:0000313" key="1">
    <source>
        <dbReference type="EMBL" id="MBB5371853.1"/>
    </source>
</evidence>
<evidence type="ECO:0000313" key="2">
    <source>
        <dbReference type="Proteomes" id="UP000553706"/>
    </source>
</evidence>